<dbReference type="AlphaFoldDB" id="A0A9W7LIL3"/>
<dbReference type="EMBL" id="BSYR01000003">
    <property type="protein sequence ID" value="GMI65601.1"/>
    <property type="molecule type" value="Genomic_DNA"/>
</dbReference>
<comment type="caution">
    <text evidence="1">The sequence shown here is derived from an EMBL/GenBank/DDBJ whole genome shotgun (WGS) entry which is preliminary data.</text>
</comment>
<evidence type="ECO:0000313" key="2">
    <source>
        <dbReference type="Proteomes" id="UP001165190"/>
    </source>
</evidence>
<gene>
    <name evidence="1" type="ORF">HRI_000229400</name>
</gene>
<dbReference type="InterPro" id="IPR011990">
    <property type="entry name" value="TPR-like_helical_dom_sf"/>
</dbReference>
<dbReference type="Proteomes" id="UP001165190">
    <property type="component" value="Unassembled WGS sequence"/>
</dbReference>
<dbReference type="OrthoDB" id="1934535at2759"/>
<proteinExistence type="predicted"/>
<sequence>MGKLNSSLILPCFVSGGKNAYNFRSTLSFSPNTIATRIEALRKNSMHVKGNPTRHNRFLSVDDALALFDEMVEKYPMPSIVEFTKLLAPIVRMKHYVVVVSMCSQMELFGVSPDVFFFQHLD</sequence>
<reference evidence="1" key="1">
    <citation type="submission" date="2023-05" db="EMBL/GenBank/DDBJ databases">
        <title>Genome and transcriptome analyses reveal genes involved in the formation of fine ridges on petal epidermal cells in Hibiscus trionum.</title>
        <authorList>
            <person name="Koshimizu S."/>
            <person name="Masuda S."/>
            <person name="Ishii T."/>
            <person name="Shirasu K."/>
            <person name="Hoshino A."/>
            <person name="Arita M."/>
        </authorList>
    </citation>
    <scope>NUCLEOTIDE SEQUENCE</scope>
    <source>
        <strain evidence="1">Hamamatsu line</strain>
    </source>
</reference>
<dbReference type="Gene3D" id="1.25.40.10">
    <property type="entry name" value="Tetratricopeptide repeat domain"/>
    <property type="match status" value="1"/>
</dbReference>
<keyword evidence="2" id="KW-1185">Reference proteome</keyword>
<name>A0A9W7LIL3_HIBTR</name>
<organism evidence="1 2">
    <name type="scientific">Hibiscus trionum</name>
    <name type="common">Flower of an hour</name>
    <dbReference type="NCBI Taxonomy" id="183268"/>
    <lineage>
        <taxon>Eukaryota</taxon>
        <taxon>Viridiplantae</taxon>
        <taxon>Streptophyta</taxon>
        <taxon>Embryophyta</taxon>
        <taxon>Tracheophyta</taxon>
        <taxon>Spermatophyta</taxon>
        <taxon>Magnoliopsida</taxon>
        <taxon>eudicotyledons</taxon>
        <taxon>Gunneridae</taxon>
        <taxon>Pentapetalae</taxon>
        <taxon>rosids</taxon>
        <taxon>malvids</taxon>
        <taxon>Malvales</taxon>
        <taxon>Malvaceae</taxon>
        <taxon>Malvoideae</taxon>
        <taxon>Hibiscus</taxon>
    </lineage>
</organism>
<protein>
    <submittedName>
        <fullName evidence="1">Uncharacterized protein</fullName>
    </submittedName>
</protein>
<evidence type="ECO:0000313" key="1">
    <source>
        <dbReference type="EMBL" id="GMI65601.1"/>
    </source>
</evidence>
<accession>A0A9W7LIL3</accession>